<organism evidence="16 18">
    <name type="scientific">Vibrio fluvialis</name>
    <dbReference type="NCBI Taxonomy" id="676"/>
    <lineage>
        <taxon>Bacteria</taxon>
        <taxon>Pseudomonadati</taxon>
        <taxon>Pseudomonadota</taxon>
        <taxon>Gammaproteobacteria</taxon>
        <taxon>Vibrionales</taxon>
        <taxon>Vibrionaceae</taxon>
        <taxon>Vibrio</taxon>
    </lineage>
</organism>
<evidence type="ECO:0000256" key="10">
    <source>
        <dbReference type="ARBA" id="ARBA00022989"/>
    </source>
</evidence>
<evidence type="ECO:0000256" key="1">
    <source>
        <dbReference type="ARBA" id="ARBA00000085"/>
    </source>
</evidence>
<evidence type="ECO:0000256" key="4">
    <source>
        <dbReference type="ARBA" id="ARBA00022553"/>
    </source>
</evidence>
<keyword evidence="8 16" id="KW-0418">Kinase</keyword>
<dbReference type="Proteomes" id="UP000057088">
    <property type="component" value="Chromosome 1"/>
</dbReference>
<dbReference type="FunFam" id="3.30.565.10:FF:000010">
    <property type="entry name" value="Sensor histidine kinase RcsC"/>
    <property type="match status" value="1"/>
</dbReference>
<evidence type="ECO:0000313" key="16">
    <source>
        <dbReference type="EMBL" id="SUQ27479.1"/>
    </source>
</evidence>
<gene>
    <name evidence="16" type="primary">barA_4</name>
    <name evidence="15" type="ORF">AL536_03825</name>
    <name evidence="16" type="ORF">NCTC11327_04354</name>
</gene>
<dbReference type="PANTHER" id="PTHR45339:SF1">
    <property type="entry name" value="HYBRID SIGNAL TRANSDUCTION HISTIDINE KINASE J"/>
    <property type="match status" value="1"/>
</dbReference>
<dbReference type="Pfam" id="PF02518">
    <property type="entry name" value="HATPase_c"/>
    <property type="match status" value="1"/>
</dbReference>
<reference evidence="16 18" key="3">
    <citation type="submission" date="2018-06" db="EMBL/GenBank/DDBJ databases">
        <authorList>
            <consortium name="Pathogen Informatics"/>
            <person name="Doyle S."/>
        </authorList>
    </citation>
    <scope>NUCLEOTIDE SEQUENCE [LARGE SCALE GENOMIC DNA]</scope>
    <source>
        <strain evidence="16 18">NCTC11327</strain>
    </source>
</reference>
<feature type="transmembrane region" description="Helical" evidence="13">
    <location>
        <begin position="376"/>
        <end position="397"/>
    </location>
</feature>
<dbReference type="PROSITE" id="PS50109">
    <property type="entry name" value="HIS_KIN"/>
    <property type="match status" value="1"/>
</dbReference>
<evidence type="ECO:0000256" key="5">
    <source>
        <dbReference type="ARBA" id="ARBA00022679"/>
    </source>
</evidence>
<evidence type="ECO:0000256" key="13">
    <source>
        <dbReference type="SAM" id="Phobius"/>
    </source>
</evidence>
<dbReference type="EC" id="2.7.13.3" evidence="3"/>
<keyword evidence="4" id="KW-0597">Phosphoprotein</keyword>
<feature type="transmembrane region" description="Helical" evidence="13">
    <location>
        <begin position="20"/>
        <end position="42"/>
    </location>
</feature>
<dbReference type="KEGG" id="vfl:AL536_03825"/>
<dbReference type="GeneID" id="29383192"/>
<evidence type="ECO:0000313" key="18">
    <source>
        <dbReference type="Proteomes" id="UP000254626"/>
    </source>
</evidence>
<accession>A0AAX2LX07</accession>
<comment type="catalytic activity">
    <reaction evidence="1">
        <text>ATP + protein L-histidine = ADP + protein N-phospho-L-histidine.</text>
        <dbReference type="EC" id="2.7.13.3"/>
    </reaction>
</comment>
<dbReference type="GO" id="GO:0005524">
    <property type="term" value="F:ATP binding"/>
    <property type="evidence" value="ECO:0007669"/>
    <property type="project" value="UniProtKB-KW"/>
</dbReference>
<dbReference type="EMBL" id="CP014034">
    <property type="protein sequence ID" value="AMF92615.1"/>
    <property type="molecule type" value="Genomic_DNA"/>
</dbReference>
<evidence type="ECO:0000259" key="14">
    <source>
        <dbReference type="PROSITE" id="PS50109"/>
    </source>
</evidence>
<dbReference type="AlphaFoldDB" id="A0AAX2LX07"/>
<dbReference type="GO" id="GO:0000155">
    <property type="term" value="F:phosphorelay sensor kinase activity"/>
    <property type="evidence" value="ECO:0007669"/>
    <property type="project" value="InterPro"/>
</dbReference>
<dbReference type="SUPFAM" id="SSF55874">
    <property type="entry name" value="ATPase domain of HSP90 chaperone/DNA topoisomerase II/histidine kinase"/>
    <property type="match status" value="1"/>
</dbReference>
<dbReference type="Proteomes" id="UP000254626">
    <property type="component" value="Unassembled WGS sequence"/>
</dbReference>
<dbReference type="Gene3D" id="3.30.450.20">
    <property type="entry name" value="PAS domain"/>
    <property type="match status" value="1"/>
</dbReference>
<dbReference type="InterPro" id="IPR036890">
    <property type="entry name" value="HATPase_C_sf"/>
</dbReference>
<dbReference type="RefSeq" id="WP_061055657.1">
    <property type="nucleotide sequence ID" value="NZ_CABLBX010000012.1"/>
</dbReference>
<dbReference type="InterPro" id="IPR003594">
    <property type="entry name" value="HATPase_dom"/>
</dbReference>
<dbReference type="Gene3D" id="3.30.565.10">
    <property type="entry name" value="Histidine kinase-like ATPase, C-terminal domain"/>
    <property type="match status" value="1"/>
</dbReference>
<evidence type="ECO:0000256" key="3">
    <source>
        <dbReference type="ARBA" id="ARBA00012438"/>
    </source>
</evidence>
<dbReference type="InterPro" id="IPR005467">
    <property type="entry name" value="His_kinase_dom"/>
</dbReference>
<evidence type="ECO:0000256" key="12">
    <source>
        <dbReference type="ARBA" id="ARBA00023136"/>
    </source>
</evidence>
<dbReference type="GO" id="GO:0016020">
    <property type="term" value="C:membrane"/>
    <property type="evidence" value="ECO:0007669"/>
    <property type="project" value="UniProtKB-SubCell"/>
</dbReference>
<evidence type="ECO:0000256" key="7">
    <source>
        <dbReference type="ARBA" id="ARBA00022741"/>
    </source>
</evidence>
<dbReference type="FunFam" id="1.10.287.130:FF:000004">
    <property type="entry name" value="Ethylene receptor 1"/>
    <property type="match status" value="1"/>
</dbReference>
<proteinExistence type="predicted"/>
<keyword evidence="9" id="KW-0067">ATP-binding</keyword>
<dbReference type="SMART" id="SM00387">
    <property type="entry name" value="HATPase_c"/>
    <property type="match status" value="1"/>
</dbReference>
<evidence type="ECO:0000256" key="6">
    <source>
        <dbReference type="ARBA" id="ARBA00022692"/>
    </source>
</evidence>
<evidence type="ECO:0000256" key="11">
    <source>
        <dbReference type="ARBA" id="ARBA00023012"/>
    </source>
</evidence>
<keyword evidence="6 13" id="KW-0812">Transmembrane</keyword>
<dbReference type="CDD" id="cd00082">
    <property type="entry name" value="HisKA"/>
    <property type="match status" value="1"/>
</dbReference>
<dbReference type="Pfam" id="PF00512">
    <property type="entry name" value="HisKA"/>
    <property type="match status" value="1"/>
</dbReference>
<sequence length="806" mass="90766">MKSNTISTQAWVWRSMVKTGIIPLILVESVLIAVYLLSNHFISADNMSYINRQVNTELERSSKRETEIIGEKLKNIASLTALYSHETERAFASPVSEIDTEKANIQLSDNGVLYSLRDEGGAASYYSGLTKNKQMEKVYQLATLDPLMKQIKENNDLVAAVYFNSWDSYNRIYPWFSTLEQYPPDMNIPDYNFYYLATYPHNPQKKVVWTDVYIDPAGQGWMASSIAPVYFRGFLEGVVGLDITVSAIVESIQNLAVPWNGYAVLASNTGNIMALPPQGERDFGVKELTDHHYQQAISEEVFKPEQFNLHKRPDTAVLSQQLSHQEHGITQMTLGGENKLVAWATIPETKWQLLMIVDESKMFAESRLLETKYQNIGYVLILGLIGFYSLFLIFIWLSSKKMSQAIAQPLAQIQDMVHKVSIGDFNVSHGGYRLKELDETANSVMLMGDKLDKLTGALKDAKLQAENANLAKSQFISNVSHEIRTPMNSILGMSHLLMSSSLTDEQRNHLITIDKSGKHLLSLINDILDMSKIDAGKVEIEQIPFDIKSVVYDVHDIFDYKAKKHGVKLHVDMNGTLPPLVGDPLRIKQIMLNFVSNAIKFSEQGEVTMRLRGEASSESVMALHFSVQDNGIGLSEEEQLKVFDNFQQADSSTTRKYGGTGLGLAICKRIAHLMGGEVGVESRPGEGSTFWLALELSIDTTQSVTLTQREEAQDSHDMLVEPSQESCEELDFSVLEFKLQHLYELLEENDLEAEYYYTQHKSCFDKANSALSSQLEICVSAYDFEGALLVAKEFREFLLERIKETT</sequence>
<dbReference type="SMART" id="SM00388">
    <property type="entry name" value="HisKA"/>
    <property type="match status" value="1"/>
</dbReference>
<dbReference type="EMBL" id="UHIP01000002">
    <property type="protein sequence ID" value="SUQ27479.1"/>
    <property type="molecule type" value="Genomic_DNA"/>
</dbReference>
<dbReference type="CDD" id="cd16922">
    <property type="entry name" value="HATPase_EvgS-ArcB-TorS-like"/>
    <property type="match status" value="1"/>
</dbReference>
<evidence type="ECO:0000256" key="8">
    <source>
        <dbReference type="ARBA" id="ARBA00022777"/>
    </source>
</evidence>
<dbReference type="CDD" id="cd12913">
    <property type="entry name" value="PDC1_MCP_like"/>
    <property type="match status" value="1"/>
</dbReference>
<evidence type="ECO:0000313" key="15">
    <source>
        <dbReference type="EMBL" id="AMF92615.1"/>
    </source>
</evidence>
<keyword evidence="17" id="KW-1185">Reference proteome</keyword>
<reference evidence="17" key="1">
    <citation type="submission" date="2015-12" db="EMBL/GenBank/DDBJ databases">
        <title>FDA dAtabase for Regulatory Grade micrObial Sequences (FDA-ARGOS): Supporting development and validation of Infectious Disease Dx tests.</title>
        <authorList>
            <person name="Hoffmann M."/>
            <person name="Allard M."/>
            <person name="Evans P."/>
            <person name="Brown E."/>
            <person name="Tallon L.J."/>
            <person name="Sadzewicz L."/>
            <person name="Sengamalay N."/>
            <person name="Ott S."/>
            <person name="Godinez A."/>
            <person name="Nagaraj S."/>
            <person name="Vyas G."/>
            <person name="Aluvathingal J."/>
            <person name="Nadendla S."/>
            <person name="Geyer C."/>
            <person name="Sichtig H."/>
        </authorList>
    </citation>
    <scope>NUCLEOTIDE SEQUENCE [LARGE SCALE GENOMIC DNA]</scope>
    <source>
        <strain evidence="17">ATCC 33809</strain>
    </source>
</reference>
<feature type="domain" description="Histidine kinase" evidence="14">
    <location>
        <begin position="478"/>
        <end position="698"/>
    </location>
</feature>
<keyword evidence="11" id="KW-0902">Two-component regulatory system</keyword>
<reference evidence="15" key="2">
    <citation type="submission" date="2018-01" db="EMBL/GenBank/DDBJ databases">
        <title>FDA dAtabase for Regulatory Grade micrObial Sequences (FDA-ARGOS): Supporting development and validation of Infectious Disease Dx tests.</title>
        <authorList>
            <person name="Hoffmann M."/>
            <person name="Allard M."/>
            <person name="Evans P."/>
            <person name="Brown E."/>
            <person name="Tallon L."/>
            <person name="Sadzewicz L."/>
            <person name="Sengamalay N."/>
            <person name="Ott S."/>
            <person name="Godinez A."/>
            <person name="Nagaraj S."/>
            <person name="Vyas G."/>
            <person name="Aluvathingal J."/>
            <person name="Nadendla S."/>
            <person name="Geyer C."/>
            <person name="Sichtig H."/>
        </authorList>
    </citation>
    <scope>NUCLEOTIDE SEQUENCE</scope>
    <source>
        <strain evidence="15">ATCC 33809</strain>
    </source>
</reference>
<dbReference type="SUPFAM" id="SSF47384">
    <property type="entry name" value="Homodimeric domain of signal transducing histidine kinase"/>
    <property type="match status" value="1"/>
</dbReference>
<keyword evidence="5 16" id="KW-0808">Transferase</keyword>
<keyword evidence="10 13" id="KW-1133">Transmembrane helix</keyword>
<dbReference type="InterPro" id="IPR036097">
    <property type="entry name" value="HisK_dim/P_sf"/>
</dbReference>
<comment type="subcellular location">
    <subcellularLocation>
        <location evidence="2">Membrane</location>
    </subcellularLocation>
</comment>
<evidence type="ECO:0000313" key="17">
    <source>
        <dbReference type="Proteomes" id="UP000057088"/>
    </source>
</evidence>
<dbReference type="Gene3D" id="1.10.287.130">
    <property type="match status" value="1"/>
</dbReference>
<dbReference type="InterPro" id="IPR004358">
    <property type="entry name" value="Sig_transdc_His_kin-like_C"/>
</dbReference>
<keyword evidence="7" id="KW-0547">Nucleotide-binding</keyword>
<name>A0AAX2LX07_VIBFL</name>
<dbReference type="PANTHER" id="PTHR45339">
    <property type="entry name" value="HYBRID SIGNAL TRANSDUCTION HISTIDINE KINASE J"/>
    <property type="match status" value="1"/>
</dbReference>
<dbReference type="PRINTS" id="PR00344">
    <property type="entry name" value="BCTRLSENSOR"/>
</dbReference>
<keyword evidence="12 13" id="KW-0472">Membrane</keyword>
<dbReference type="InterPro" id="IPR003661">
    <property type="entry name" value="HisK_dim/P_dom"/>
</dbReference>
<evidence type="ECO:0000256" key="2">
    <source>
        <dbReference type="ARBA" id="ARBA00004370"/>
    </source>
</evidence>
<protein>
    <recommendedName>
        <fullName evidence="3">histidine kinase</fullName>
        <ecNumber evidence="3">2.7.13.3</ecNumber>
    </recommendedName>
</protein>
<evidence type="ECO:0000256" key="9">
    <source>
        <dbReference type="ARBA" id="ARBA00022840"/>
    </source>
</evidence>